<evidence type="ECO:0000313" key="2">
    <source>
        <dbReference type="WBParaSite" id="ES5_v2.g7972.t1"/>
    </source>
</evidence>
<name>A0AC34GTJ8_9BILA</name>
<dbReference type="WBParaSite" id="ES5_v2.g7972.t1">
    <property type="protein sequence ID" value="ES5_v2.g7972.t1"/>
    <property type="gene ID" value="ES5_v2.g7972"/>
</dbReference>
<accession>A0AC34GTJ8</accession>
<dbReference type="Proteomes" id="UP000887579">
    <property type="component" value="Unplaced"/>
</dbReference>
<sequence length="565" mass="65246">MSNQKVRVNFFRSEKGKWLSVLNLRASFSVPDTVDVESRPAADVDFDQDDKDITIINITPLPMLKTLETPQPQKSVHLTTPIYSEASTLEPSYNYPILTEQEMVPKQSTTKSLITSVSETEATTTSSILWGKETTTIETAIDYPINDMIPGIMNLGLLIIPHKLRHRGDTFVLTAREVLHTDSLGRNESVLRDLLSNLTYLEYEEDFSSYYRDHGGSFLLPVLKAVNYDNTSVPVAFSDIPLNVKVKLNLIHLANFDSEQMEYTIDLEMEMRWFDIRLANNYSKPIRIREKQILDMVFRPDPYFVNSKYSYFHMVTFPNFRMRIMPTGLIIYTMRVTLLPSCSMTFCRFPHDSQECDLLISSIAYPQSFVNLMWHDEPIQFSSRISLPELKIKRMSTEDCIVEGKLIASSCLRLVFNLERDGARYIVEKYIPSTLAMMFAWVAPYVPYNYEDVRIITPITVLLTLVQMEKGDIKVRTSYLTSMDQWFAAMKAFSVLSLEKQAHRATNQYSKELFEAEKRRLTALYHRLDTASRFLSPVVFIIFFIVYVLYIAQGDESYCLNKSNL</sequence>
<reference evidence="2" key="1">
    <citation type="submission" date="2022-11" db="UniProtKB">
        <authorList>
            <consortium name="WormBaseParasite"/>
        </authorList>
    </citation>
    <scope>IDENTIFICATION</scope>
</reference>
<proteinExistence type="predicted"/>
<protein>
    <submittedName>
        <fullName evidence="2">Neurotransmitter-gated ion-channel ligand-binding domain-containing protein</fullName>
    </submittedName>
</protein>
<evidence type="ECO:0000313" key="1">
    <source>
        <dbReference type="Proteomes" id="UP000887579"/>
    </source>
</evidence>
<organism evidence="1 2">
    <name type="scientific">Panagrolaimus sp. ES5</name>
    <dbReference type="NCBI Taxonomy" id="591445"/>
    <lineage>
        <taxon>Eukaryota</taxon>
        <taxon>Metazoa</taxon>
        <taxon>Ecdysozoa</taxon>
        <taxon>Nematoda</taxon>
        <taxon>Chromadorea</taxon>
        <taxon>Rhabditida</taxon>
        <taxon>Tylenchina</taxon>
        <taxon>Panagrolaimomorpha</taxon>
        <taxon>Panagrolaimoidea</taxon>
        <taxon>Panagrolaimidae</taxon>
        <taxon>Panagrolaimus</taxon>
    </lineage>
</organism>